<dbReference type="AlphaFoldDB" id="A0AAV9CGQ9"/>
<comment type="caution">
    <text evidence="5">The sequence shown here is derived from an EMBL/GenBank/DDBJ whole genome shotgun (WGS) entry which is preliminary data.</text>
</comment>
<evidence type="ECO:0000313" key="5">
    <source>
        <dbReference type="EMBL" id="KAK1288105.1"/>
    </source>
</evidence>
<evidence type="ECO:0000256" key="2">
    <source>
        <dbReference type="ARBA" id="ARBA00022630"/>
    </source>
</evidence>
<accession>A0AAV9CGQ9</accession>
<dbReference type="Gene3D" id="3.40.50.1820">
    <property type="entry name" value="alpha/beta hydrolase"/>
    <property type="match status" value="1"/>
</dbReference>
<protein>
    <submittedName>
        <fullName evidence="5">Uncharacterized protein</fullName>
    </submittedName>
</protein>
<evidence type="ECO:0000256" key="3">
    <source>
        <dbReference type="ARBA" id="ARBA00022827"/>
    </source>
</evidence>
<comment type="cofactor">
    <cofactor evidence="1">
        <name>FAD</name>
        <dbReference type="ChEBI" id="CHEBI:57692"/>
    </cofactor>
</comment>
<name>A0AAV9CGQ9_ACOCL</name>
<evidence type="ECO:0000256" key="1">
    <source>
        <dbReference type="ARBA" id="ARBA00001974"/>
    </source>
</evidence>
<keyword evidence="4" id="KW-0560">Oxidoreductase</keyword>
<keyword evidence="3" id="KW-0274">FAD</keyword>
<dbReference type="GO" id="GO:0016491">
    <property type="term" value="F:oxidoreductase activity"/>
    <property type="evidence" value="ECO:0007669"/>
    <property type="project" value="UniProtKB-KW"/>
</dbReference>
<dbReference type="PANTHER" id="PTHR47470:SF1">
    <property type="entry name" value="FAD-DEPENDENT OXIDOREDUCTASE 2 FAD BINDING DOMAIN-CONTAINING PROTEIN"/>
    <property type="match status" value="1"/>
</dbReference>
<proteinExistence type="predicted"/>
<organism evidence="5 6">
    <name type="scientific">Acorus calamus</name>
    <name type="common">Sweet flag</name>
    <dbReference type="NCBI Taxonomy" id="4465"/>
    <lineage>
        <taxon>Eukaryota</taxon>
        <taxon>Viridiplantae</taxon>
        <taxon>Streptophyta</taxon>
        <taxon>Embryophyta</taxon>
        <taxon>Tracheophyta</taxon>
        <taxon>Spermatophyta</taxon>
        <taxon>Magnoliopsida</taxon>
        <taxon>Liliopsida</taxon>
        <taxon>Acoraceae</taxon>
        <taxon>Acorus</taxon>
    </lineage>
</organism>
<dbReference type="InterPro" id="IPR029058">
    <property type="entry name" value="AB_hydrolase_fold"/>
</dbReference>
<keyword evidence="2" id="KW-0285">Flavoprotein</keyword>
<gene>
    <name evidence="5" type="ORF">QJS10_CPB19g00416</name>
</gene>
<dbReference type="PANTHER" id="PTHR47470">
    <property type="entry name" value="CHOLESTEROL OXIDASE"/>
    <property type="match status" value="1"/>
</dbReference>
<dbReference type="InterPro" id="IPR052542">
    <property type="entry name" value="Cholesterol_Oxidase"/>
</dbReference>
<evidence type="ECO:0000313" key="6">
    <source>
        <dbReference type="Proteomes" id="UP001180020"/>
    </source>
</evidence>
<dbReference type="SUPFAM" id="SSF53474">
    <property type="entry name" value="alpha/beta-Hydrolases"/>
    <property type="match status" value="1"/>
</dbReference>
<dbReference type="EMBL" id="JAUJYO010000019">
    <property type="protein sequence ID" value="KAK1288105.1"/>
    <property type="molecule type" value="Genomic_DNA"/>
</dbReference>
<reference evidence="5" key="2">
    <citation type="submission" date="2023-06" db="EMBL/GenBank/DDBJ databases">
        <authorList>
            <person name="Ma L."/>
            <person name="Liu K.-W."/>
            <person name="Li Z."/>
            <person name="Hsiao Y.-Y."/>
            <person name="Qi Y."/>
            <person name="Fu T."/>
            <person name="Tang G."/>
            <person name="Zhang D."/>
            <person name="Sun W.-H."/>
            <person name="Liu D.-K."/>
            <person name="Li Y."/>
            <person name="Chen G.-Z."/>
            <person name="Liu X.-D."/>
            <person name="Liao X.-Y."/>
            <person name="Jiang Y.-T."/>
            <person name="Yu X."/>
            <person name="Hao Y."/>
            <person name="Huang J."/>
            <person name="Zhao X.-W."/>
            <person name="Ke S."/>
            <person name="Chen Y.-Y."/>
            <person name="Wu W.-L."/>
            <person name="Hsu J.-L."/>
            <person name="Lin Y.-F."/>
            <person name="Huang M.-D."/>
            <person name="Li C.-Y."/>
            <person name="Huang L."/>
            <person name="Wang Z.-W."/>
            <person name="Zhao X."/>
            <person name="Zhong W.-Y."/>
            <person name="Peng D.-H."/>
            <person name="Ahmad S."/>
            <person name="Lan S."/>
            <person name="Zhang J.-S."/>
            <person name="Tsai W.-C."/>
            <person name="Van De Peer Y."/>
            <person name="Liu Z.-J."/>
        </authorList>
    </citation>
    <scope>NUCLEOTIDE SEQUENCE</scope>
    <source>
        <strain evidence="5">CP</strain>
        <tissue evidence="5">Leaves</tissue>
    </source>
</reference>
<dbReference type="Proteomes" id="UP001180020">
    <property type="component" value="Unassembled WGS sequence"/>
</dbReference>
<keyword evidence="6" id="KW-1185">Reference proteome</keyword>
<reference evidence="5" key="1">
    <citation type="journal article" date="2023" name="Nat. Commun.">
        <title>Diploid and tetraploid genomes of Acorus and the evolution of monocots.</title>
        <authorList>
            <person name="Ma L."/>
            <person name="Liu K.W."/>
            <person name="Li Z."/>
            <person name="Hsiao Y.Y."/>
            <person name="Qi Y."/>
            <person name="Fu T."/>
            <person name="Tang G.D."/>
            <person name="Zhang D."/>
            <person name="Sun W.H."/>
            <person name="Liu D.K."/>
            <person name="Li Y."/>
            <person name="Chen G.Z."/>
            <person name="Liu X.D."/>
            <person name="Liao X.Y."/>
            <person name="Jiang Y.T."/>
            <person name="Yu X."/>
            <person name="Hao Y."/>
            <person name="Huang J."/>
            <person name="Zhao X.W."/>
            <person name="Ke S."/>
            <person name="Chen Y.Y."/>
            <person name="Wu W.L."/>
            <person name="Hsu J.L."/>
            <person name="Lin Y.F."/>
            <person name="Huang M.D."/>
            <person name="Li C.Y."/>
            <person name="Huang L."/>
            <person name="Wang Z.W."/>
            <person name="Zhao X."/>
            <person name="Zhong W.Y."/>
            <person name="Peng D.H."/>
            <person name="Ahmad S."/>
            <person name="Lan S."/>
            <person name="Zhang J.S."/>
            <person name="Tsai W.C."/>
            <person name="Van de Peer Y."/>
            <person name="Liu Z.J."/>
        </authorList>
    </citation>
    <scope>NUCLEOTIDE SEQUENCE</scope>
    <source>
        <tissue evidence="5">Leaves</tissue>
    </source>
</reference>
<sequence>MEGDAYFTHQLETVTRKDEEEIGSNDPKGEMISLHGELQLSVIELLRSIVTMKGNGKFKFVGLLLRSFLRTYILQTPRCDMYNPLEMIERAYPSSTIHEMRTEDGCVISCRRWKGVQSRCNPVLLLNGHSTESFYLPTEPRDLVRTLLDEGYETWLLQPRLHPLHPSNDFTIEDIGKFDIPADINGYTRKEQDSTNVQKLK</sequence>
<evidence type="ECO:0000256" key="4">
    <source>
        <dbReference type="ARBA" id="ARBA00023002"/>
    </source>
</evidence>